<dbReference type="PANTHER" id="PTHR42683">
    <property type="entry name" value="ALDEHYDE REDUCTASE"/>
    <property type="match status" value="1"/>
</dbReference>
<dbReference type="OrthoDB" id="7482721at2759"/>
<dbReference type="GO" id="GO:0006066">
    <property type="term" value="P:alcohol metabolic process"/>
    <property type="evidence" value="ECO:0000318"/>
    <property type="project" value="GO_Central"/>
</dbReference>
<dbReference type="RefSeq" id="XP_002109776.1">
    <property type="nucleotide sequence ID" value="XM_002109740.1"/>
</dbReference>
<dbReference type="Gene3D" id="3.40.50.720">
    <property type="entry name" value="NAD(P)-binding Rossmann-like Domain"/>
    <property type="match status" value="1"/>
</dbReference>
<dbReference type="Proteomes" id="UP000009022">
    <property type="component" value="Unassembled WGS sequence"/>
</dbReference>
<evidence type="ECO:0000259" key="6">
    <source>
        <dbReference type="SMART" id="SM00829"/>
    </source>
</evidence>
<dbReference type="HOGENOM" id="CLU_026673_20_2_1"/>
<feature type="domain" description="Enoyl reductase (ER)" evidence="6">
    <location>
        <begin position="16"/>
        <end position="337"/>
    </location>
</feature>
<dbReference type="GO" id="GO:0008106">
    <property type="term" value="F:alcohol dehydrogenase (NADP+) activity"/>
    <property type="evidence" value="ECO:0000318"/>
    <property type="project" value="GO_Central"/>
</dbReference>
<evidence type="ECO:0000313" key="7">
    <source>
        <dbReference type="EMBL" id="EDV27942.1"/>
    </source>
</evidence>
<dbReference type="InterPro" id="IPR002328">
    <property type="entry name" value="ADH_Zn_CS"/>
</dbReference>
<proteinExistence type="inferred from homology"/>
<comment type="similarity">
    <text evidence="5">Belongs to the zinc-containing alcohol dehydrogenase family.</text>
</comment>
<gene>
    <name evidence="7" type="ORF">TRIADDRAFT_53009</name>
</gene>
<evidence type="ECO:0000313" key="8">
    <source>
        <dbReference type="Proteomes" id="UP000009022"/>
    </source>
</evidence>
<comment type="cofactor">
    <cofactor evidence="1 5">
        <name>Zn(2+)</name>
        <dbReference type="ChEBI" id="CHEBI:29105"/>
    </cofactor>
</comment>
<evidence type="ECO:0000256" key="1">
    <source>
        <dbReference type="ARBA" id="ARBA00001947"/>
    </source>
</evidence>
<evidence type="ECO:0000256" key="2">
    <source>
        <dbReference type="ARBA" id="ARBA00022723"/>
    </source>
</evidence>
<dbReference type="InterPro" id="IPR020843">
    <property type="entry name" value="ER"/>
</dbReference>
<dbReference type="Gene3D" id="3.90.180.10">
    <property type="entry name" value="Medium-chain alcohol dehydrogenases, catalytic domain"/>
    <property type="match status" value="1"/>
</dbReference>
<protein>
    <recommendedName>
        <fullName evidence="6">Enoyl reductase (ER) domain-containing protein</fullName>
    </recommendedName>
</protein>
<dbReference type="KEGG" id="tad:TRIADDRAFT_53009"/>
<dbReference type="CDD" id="cd05283">
    <property type="entry name" value="CAD1"/>
    <property type="match status" value="1"/>
</dbReference>
<dbReference type="AlphaFoldDB" id="B3RN19"/>
<dbReference type="EMBL" id="DS985242">
    <property type="protein sequence ID" value="EDV27942.1"/>
    <property type="molecule type" value="Genomic_DNA"/>
</dbReference>
<name>B3RN19_TRIAD</name>
<dbReference type="PhylomeDB" id="B3RN19"/>
<dbReference type="Pfam" id="PF00107">
    <property type="entry name" value="ADH_zinc_N"/>
    <property type="match status" value="1"/>
</dbReference>
<dbReference type="SUPFAM" id="SSF50129">
    <property type="entry name" value="GroES-like"/>
    <property type="match status" value="1"/>
</dbReference>
<dbReference type="InParanoid" id="B3RN19"/>
<dbReference type="SMART" id="SM00829">
    <property type="entry name" value="PKS_ER"/>
    <property type="match status" value="1"/>
</dbReference>
<keyword evidence="2 5" id="KW-0479">Metal-binding</keyword>
<dbReference type="PROSITE" id="PS00059">
    <property type="entry name" value="ADH_ZINC"/>
    <property type="match status" value="1"/>
</dbReference>
<dbReference type="InterPro" id="IPR013154">
    <property type="entry name" value="ADH-like_N"/>
</dbReference>
<keyword evidence="8" id="KW-1185">Reference proteome</keyword>
<dbReference type="CTD" id="6750428"/>
<dbReference type="InterPro" id="IPR047109">
    <property type="entry name" value="CAD-like"/>
</dbReference>
<keyword evidence="4" id="KW-0560">Oxidoreductase</keyword>
<reference evidence="7 8" key="1">
    <citation type="journal article" date="2008" name="Nature">
        <title>The Trichoplax genome and the nature of placozoans.</title>
        <authorList>
            <person name="Srivastava M."/>
            <person name="Begovic E."/>
            <person name="Chapman J."/>
            <person name="Putnam N.H."/>
            <person name="Hellsten U."/>
            <person name="Kawashima T."/>
            <person name="Kuo A."/>
            <person name="Mitros T."/>
            <person name="Salamov A."/>
            <person name="Carpenter M.L."/>
            <person name="Signorovitch A.Y."/>
            <person name="Moreno M.A."/>
            <person name="Kamm K."/>
            <person name="Grimwood J."/>
            <person name="Schmutz J."/>
            <person name="Shapiro H."/>
            <person name="Grigoriev I.V."/>
            <person name="Buss L.W."/>
            <person name="Schierwater B."/>
            <person name="Dellaporta S.L."/>
            <person name="Rokhsar D.S."/>
        </authorList>
    </citation>
    <scope>NUCLEOTIDE SEQUENCE [LARGE SCALE GENOMIC DNA]</scope>
    <source>
        <strain evidence="7 8">Grell-BS-1999</strain>
    </source>
</reference>
<keyword evidence="3 5" id="KW-0862">Zinc</keyword>
<dbReference type="SUPFAM" id="SSF51735">
    <property type="entry name" value="NAD(P)-binding Rossmann-fold domains"/>
    <property type="match status" value="1"/>
</dbReference>
<accession>B3RN19</accession>
<evidence type="ECO:0000256" key="5">
    <source>
        <dbReference type="RuleBase" id="RU361277"/>
    </source>
</evidence>
<dbReference type="GeneID" id="6750428"/>
<dbReference type="InterPro" id="IPR011032">
    <property type="entry name" value="GroES-like_sf"/>
</dbReference>
<dbReference type="eggNOG" id="KOG0023">
    <property type="taxonomic scope" value="Eukaryota"/>
</dbReference>
<dbReference type="STRING" id="10228.B3RN19"/>
<dbReference type="InterPro" id="IPR013149">
    <property type="entry name" value="ADH-like_C"/>
</dbReference>
<dbReference type="Pfam" id="PF08240">
    <property type="entry name" value="ADH_N"/>
    <property type="match status" value="1"/>
</dbReference>
<dbReference type="GO" id="GO:0008270">
    <property type="term" value="F:zinc ion binding"/>
    <property type="evidence" value="ECO:0007669"/>
    <property type="project" value="InterPro"/>
</dbReference>
<dbReference type="FunFam" id="3.40.50.720:FF:000022">
    <property type="entry name" value="Cinnamyl alcohol dehydrogenase"/>
    <property type="match status" value="1"/>
</dbReference>
<evidence type="ECO:0000256" key="4">
    <source>
        <dbReference type="ARBA" id="ARBA00023002"/>
    </source>
</evidence>
<evidence type="ECO:0000256" key="3">
    <source>
        <dbReference type="ARBA" id="ARBA00022833"/>
    </source>
</evidence>
<dbReference type="InterPro" id="IPR036291">
    <property type="entry name" value="NAD(P)-bd_dom_sf"/>
</dbReference>
<sequence>MVFLNSLGVITSYQLRDTEAYLFNIEKIEVPPLQPSDCFVKIECCSVGKLDLLVREGQVPGHEIVGSVVAVGSDVEGIKPGMRVGMGFFNDDYYTKFEQPTSTLSYEDSTSDTSANSKIAYGGFADGVVWDARYVYPIPKTMSSIAAAPILFTGSIAYSALCDAGIQPGNRVGVLGIGGIGHLAVQYARAWGCKVIALSTKLEKSQDALKFGAQEFYDVGDEELLTRAPKMDCILITSPVALKDYDFFISLLQPGGTLAILGHPDKPIIINSSYLISESKRVIGVAVSSPLTVMKALEFAAEKNIVSQTELLEMNEINCTVALQRVKSSSVRYKTVLYTPNYMPVVINQSW</sequence>
<organism evidence="7 8">
    <name type="scientific">Trichoplax adhaerens</name>
    <name type="common">Trichoplax reptans</name>
    <dbReference type="NCBI Taxonomy" id="10228"/>
    <lineage>
        <taxon>Eukaryota</taxon>
        <taxon>Metazoa</taxon>
        <taxon>Placozoa</taxon>
        <taxon>Uniplacotomia</taxon>
        <taxon>Trichoplacea</taxon>
        <taxon>Trichoplacidae</taxon>
        <taxon>Trichoplax</taxon>
    </lineage>
</organism>